<evidence type="ECO:0000313" key="4">
    <source>
        <dbReference type="EMBL" id="RUT44482.1"/>
    </source>
</evidence>
<gene>
    <name evidence="4" type="ORF">EJP82_17870</name>
</gene>
<dbReference type="InterPro" id="IPR016181">
    <property type="entry name" value="Acyl_CoA_acyltransferase"/>
</dbReference>
<dbReference type="Pfam" id="PF00583">
    <property type="entry name" value="Acetyltransf_1"/>
    <property type="match status" value="1"/>
</dbReference>
<dbReference type="EMBL" id="RZNY01000015">
    <property type="protein sequence ID" value="RUT44482.1"/>
    <property type="molecule type" value="Genomic_DNA"/>
</dbReference>
<protein>
    <submittedName>
        <fullName evidence="4">GNAT family N-acetyltransferase</fullName>
    </submittedName>
</protein>
<name>A0A3S1DM55_9BACL</name>
<dbReference type="PROSITE" id="PS51186">
    <property type="entry name" value="GNAT"/>
    <property type="match status" value="1"/>
</dbReference>
<dbReference type="SUPFAM" id="SSF55729">
    <property type="entry name" value="Acyl-CoA N-acyltransferases (Nat)"/>
    <property type="match status" value="1"/>
</dbReference>
<dbReference type="CDD" id="cd04301">
    <property type="entry name" value="NAT_SF"/>
    <property type="match status" value="1"/>
</dbReference>
<keyword evidence="2" id="KW-0012">Acyltransferase</keyword>
<evidence type="ECO:0000256" key="1">
    <source>
        <dbReference type="ARBA" id="ARBA00022679"/>
    </source>
</evidence>
<accession>A0A3S1DM55</accession>
<dbReference type="PANTHER" id="PTHR43072">
    <property type="entry name" value="N-ACETYLTRANSFERASE"/>
    <property type="match status" value="1"/>
</dbReference>
<dbReference type="AlphaFoldDB" id="A0A3S1DM55"/>
<organism evidence="4 5">
    <name type="scientific">Paenibacillus anaericanus</name>
    <dbReference type="NCBI Taxonomy" id="170367"/>
    <lineage>
        <taxon>Bacteria</taxon>
        <taxon>Bacillati</taxon>
        <taxon>Bacillota</taxon>
        <taxon>Bacilli</taxon>
        <taxon>Bacillales</taxon>
        <taxon>Paenibacillaceae</taxon>
        <taxon>Paenibacillus</taxon>
    </lineage>
</organism>
<comment type="caution">
    <text evidence="4">The sequence shown here is derived from an EMBL/GenBank/DDBJ whole genome shotgun (WGS) entry which is preliminary data.</text>
</comment>
<reference evidence="4 5" key="1">
    <citation type="submission" date="2018-12" db="EMBL/GenBank/DDBJ databases">
        <authorList>
            <person name="Sun L."/>
            <person name="Chen Z."/>
        </authorList>
    </citation>
    <scope>NUCLEOTIDE SEQUENCE [LARGE SCALE GENOMIC DNA]</scope>
    <source>
        <strain evidence="4 5">DSM 15890</strain>
    </source>
</reference>
<proteinExistence type="predicted"/>
<dbReference type="Proteomes" id="UP000279446">
    <property type="component" value="Unassembled WGS sequence"/>
</dbReference>
<dbReference type="PANTHER" id="PTHR43072:SF23">
    <property type="entry name" value="UPF0039 PROTEIN C11D3.02C"/>
    <property type="match status" value="1"/>
</dbReference>
<feature type="domain" description="N-acetyltransferase" evidence="3">
    <location>
        <begin position="4"/>
        <end position="146"/>
    </location>
</feature>
<evidence type="ECO:0000256" key="2">
    <source>
        <dbReference type="ARBA" id="ARBA00023315"/>
    </source>
</evidence>
<dbReference type="RefSeq" id="WP_127193428.1">
    <property type="nucleotide sequence ID" value="NZ_RZNY01000015.1"/>
</dbReference>
<dbReference type="InterPro" id="IPR000182">
    <property type="entry name" value="GNAT_dom"/>
</dbReference>
<keyword evidence="1 4" id="KW-0808">Transferase</keyword>
<dbReference type="OrthoDB" id="8593648at2"/>
<evidence type="ECO:0000259" key="3">
    <source>
        <dbReference type="PROSITE" id="PS51186"/>
    </source>
</evidence>
<sequence length="157" mass="18795">MSEVKITPFDSKGLLQLKDLDCFPLPIERDSIYIMFYRFFRNTCRLAYINEELVGFVLGVVDQTEQSHVYIHYLFVKEEHRGQHIGIGLMNELIHYLRNNNYSKVTLMTGKDNEINKRFYSRLGFKLENEINEELEKDLVINYILKDKKMLFFRLDL</sequence>
<keyword evidence="5" id="KW-1185">Reference proteome</keyword>
<dbReference type="Gene3D" id="3.40.630.30">
    <property type="match status" value="1"/>
</dbReference>
<evidence type="ECO:0000313" key="5">
    <source>
        <dbReference type="Proteomes" id="UP000279446"/>
    </source>
</evidence>
<dbReference type="GO" id="GO:0016747">
    <property type="term" value="F:acyltransferase activity, transferring groups other than amino-acyl groups"/>
    <property type="evidence" value="ECO:0007669"/>
    <property type="project" value="InterPro"/>
</dbReference>